<proteinExistence type="predicted"/>
<dbReference type="CDD" id="cd01647">
    <property type="entry name" value="RT_LTR"/>
    <property type="match status" value="1"/>
</dbReference>
<sequence>MGRPTLNLMKAVVSTYHLCMKYPTTVEVGAIWADATIVKSLKVGQRKAVVNTLSLELDPRCHEERERSLPVEKLKEVQVGLWDNQKTKIGTTMTKEQEDELVQCLQQNSDVFAWSPQDMSGVDPKFMNHKLSIVEGARPGVQKKRKQGEEKRRAIKEETEKLLKVGFIREVRYPEWLANVVMVRKANRRWRMCTDYTDLNKVCPKDPYPPNIDRLVDNVSGYEFLSFMDAYSRYNQIRMHSGDEEKTTFITDSEAFCYKVMSFGLKNAGATYQRLMDKVFKEVNGQDIEVYVDDMVAKSKNGRSHYEALRRVFRILRRHQLRLNPEKCSFGVQA</sequence>
<gene>
    <name evidence="2" type="ORF">CR513_11377</name>
</gene>
<dbReference type="Gene3D" id="3.30.70.270">
    <property type="match status" value="1"/>
</dbReference>
<dbReference type="AlphaFoldDB" id="A0A371HPX7"/>
<organism evidence="2 3">
    <name type="scientific">Mucuna pruriens</name>
    <name type="common">Velvet bean</name>
    <name type="synonym">Dolichos pruriens</name>
    <dbReference type="NCBI Taxonomy" id="157652"/>
    <lineage>
        <taxon>Eukaryota</taxon>
        <taxon>Viridiplantae</taxon>
        <taxon>Streptophyta</taxon>
        <taxon>Embryophyta</taxon>
        <taxon>Tracheophyta</taxon>
        <taxon>Spermatophyta</taxon>
        <taxon>Magnoliopsida</taxon>
        <taxon>eudicotyledons</taxon>
        <taxon>Gunneridae</taxon>
        <taxon>Pentapetalae</taxon>
        <taxon>rosids</taxon>
        <taxon>fabids</taxon>
        <taxon>Fabales</taxon>
        <taxon>Fabaceae</taxon>
        <taxon>Papilionoideae</taxon>
        <taxon>50 kb inversion clade</taxon>
        <taxon>NPAAA clade</taxon>
        <taxon>indigoferoid/millettioid clade</taxon>
        <taxon>Phaseoleae</taxon>
        <taxon>Mucuna</taxon>
    </lineage>
</organism>
<comment type="caution">
    <text evidence="2">The sequence shown here is derived from an EMBL/GenBank/DDBJ whole genome shotgun (WGS) entry which is preliminary data.</text>
</comment>
<evidence type="ECO:0000313" key="3">
    <source>
        <dbReference type="Proteomes" id="UP000257109"/>
    </source>
</evidence>
<reference evidence="2" key="1">
    <citation type="submission" date="2018-05" db="EMBL/GenBank/DDBJ databases">
        <title>Draft genome of Mucuna pruriens seed.</title>
        <authorList>
            <person name="Nnadi N.E."/>
            <person name="Vos R."/>
            <person name="Hasami M.H."/>
            <person name="Devisetty U.K."/>
            <person name="Aguiy J.C."/>
        </authorList>
    </citation>
    <scope>NUCLEOTIDE SEQUENCE [LARGE SCALE GENOMIC DNA]</scope>
    <source>
        <strain evidence="2">JCA_2017</strain>
    </source>
</reference>
<dbReference type="SUPFAM" id="SSF56672">
    <property type="entry name" value="DNA/RNA polymerases"/>
    <property type="match status" value="1"/>
</dbReference>
<dbReference type="InterPro" id="IPR043128">
    <property type="entry name" value="Rev_trsase/Diguanyl_cyclase"/>
</dbReference>
<dbReference type="PANTHER" id="PTHR24559:SF444">
    <property type="entry name" value="REVERSE TRANSCRIPTASE DOMAIN-CONTAINING PROTEIN"/>
    <property type="match status" value="1"/>
</dbReference>
<name>A0A371HPX7_MUCPR</name>
<dbReference type="InterPro" id="IPR053134">
    <property type="entry name" value="RNA-dir_DNA_polymerase"/>
</dbReference>
<feature type="non-terminal residue" evidence="2">
    <location>
        <position position="1"/>
    </location>
</feature>
<dbReference type="Pfam" id="PF00078">
    <property type="entry name" value="RVT_1"/>
    <property type="match status" value="1"/>
</dbReference>
<evidence type="ECO:0000313" key="2">
    <source>
        <dbReference type="EMBL" id="RDY04850.1"/>
    </source>
</evidence>
<dbReference type="OrthoDB" id="1928766at2759"/>
<keyword evidence="3" id="KW-1185">Reference proteome</keyword>
<protein>
    <recommendedName>
        <fullName evidence="1">Reverse transcriptase domain-containing protein</fullName>
    </recommendedName>
</protein>
<dbReference type="InterPro" id="IPR000477">
    <property type="entry name" value="RT_dom"/>
</dbReference>
<dbReference type="PANTHER" id="PTHR24559">
    <property type="entry name" value="TRANSPOSON TY3-I GAG-POL POLYPROTEIN"/>
    <property type="match status" value="1"/>
</dbReference>
<dbReference type="Proteomes" id="UP000257109">
    <property type="component" value="Unassembled WGS sequence"/>
</dbReference>
<evidence type="ECO:0000259" key="1">
    <source>
        <dbReference type="Pfam" id="PF00078"/>
    </source>
</evidence>
<dbReference type="Gene3D" id="3.10.10.10">
    <property type="entry name" value="HIV Type 1 Reverse Transcriptase, subunit A, domain 1"/>
    <property type="match status" value="1"/>
</dbReference>
<accession>A0A371HPX7</accession>
<feature type="domain" description="Reverse transcriptase" evidence="1">
    <location>
        <begin position="183"/>
        <end position="331"/>
    </location>
</feature>
<dbReference type="EMBL" id="QJKJ01001998">
    <property type="protein sequence ID" value="RDY04850.1"/>
    <property type="molecule type" value="Genomic_DNA"/>
</dbReference>
<dbReference type="InterPro" id="IPR043502">
    <property type="entry name" value="DNA/RNA_pol_sf"/>
</dbReference>